<name>A0ABP5XSH9_9ACTN</name>
<feature type="region of interest" description="Disordered" evidence="1">
    <location>
        <begin position="375"/>
        <end position="426"/>
    </location>
</feature>
<feature type="compositionally biased region" description="Gly residues" evidence="1">
    <location>
        <begin position="380"/>
        <end position="390"/>
    </location>
</feature>
<feature type="region of interest" description="Disordered" evidence="1">
    <location>
        <begin position="1285"/>
        <end position="1307"/>
    </location>
</feature>
<feature type="region of interest" description="Disordered" evidence="1">
    <location>
        <begin position="909"/>
        <end position="932"/>
    </location>
</feature>
<evidence type="ECO:0000256" key="1">
    <source>
        <dbReference type="SAM" id="MobiDB-lite"/>
    </source>
</evidence>
<feature type="compositionally biased region" description="Gly residues" evidence="1">
    <location>
        <begin position="682"/>
        <end position="691"/>
    </location>
</feature>
<feature type="compositionally biased region" description="Gly residues" evidence="1">
    <location>
        <begin position="291"/>
        <end position="305"/>
    </location>
</feature>
<feature type="region of interest" description="Disordered" evidence="1">
    <location>
        <begin position="1"/>
        <end position="38"/>
    </location>
</feature>
<feature type="compositionally biased region" description="Low complexity" evidence="1">
    <location>
        <begin position="539"/>
        <end position="556"/>
    </location>
</feature>
<feature type="compositionally biased region" description="Low complexity" evidence="1">
    <location>
        <begin position="18"/>
        <end position="27"/>
    </location>
</feature>
<feature type="compositionally biased region" description="Gly residues" evidence="1">
    <location>
        <begin position="1290"/>
        <end position="1302"/>
    </location>
</feature>
<sequence>MQGDQGGGAGGVDGDGGAFEAEGVGDPAGDDAGGAADEPVSLDAFGRAVRIGAVALVGHADEDTGAAAAQLSGGDTGAFEGLPGGLQEQALLGVHGQGLARGDPEEARVEVGGVVEESAVAGVGLAGAFGVGVVERVHVPAAVGRELRDGVAAGRHQVPQGLGRVDAAGQVAAHRDDGDGLVVGGGRLPVLRYGAPRAEEFALQEAGERGGAGVVEDQGGRQGETGGRVDLVAEFDGGQGVEAEVLEGPVGFDLADAAVAEDGRDMRADQVEQGPGALGLGQSGEPVREGPGAGPGVGGRRGGAGAAHLGHLGQQGAGAAEGERSDEPFPCDVGDDDRGVVAVQGALECGHGECGGQGDDAPAAQVFLVGVGDHAAVGPGAPGDRGGGQAPGPAPGGEPVEVGIGGGVGGLAAAAPHAGDRGEEHEGVQLAVAEQFVQVGGAVGLRREGAGEVGRCQFVEGGELGHARGVEDGGEPVFVEQGRDRVAVGDVAGGEGDAGAQVLQFGPERGRAGCVGALAAGEHQVLGARTGEPAGDVSAEGARAAGDQDGAARRPCPGGGAAGVVEPGGEHAGGADGDLVLPLPLVAGGTGALGEYGGDPPGGALVHGGGQVDQAAPAVGVLQCQGAAEAPHLVLYGAERGVVEAAGGGRATGGAPQRGVDVRVAQRLRQGHRLGEAPGERGVLGRGGLVGGEQRQDAVERSGFRRGPGQLTGQPGAVGARVDRQRDQSRAASGESRAHRLGPLVALRRGEQPGAVQEIAPGQAVQRLPGQLVAPAVHGGLLASSAPPGGQLGYDDVQFAGVQLQCRGEGFGVLALDARPEVGVDRVHCDGLGLGGLQPVALLLEGVGGQVDAAGAREEGPPVGGRAVGVQFGERGDDGSGFGAVGAEHGDGDDAVRAALGHAAEDTAGTDLREGGHTQLVQGPDTVGETDRLADMPYPVLRGVRLGQPPGEVRNDRDPRLVEGQPTDRLRELRQHRIHQRRMERVTDPQPGRLATLTGEQLGNGEDRVLGARNHHRAGAIDRRDTDLAGEMRQHLVLRRLHGDHRAALGERLHQRGTRRHQFRRVLKRQHTRHMRCGDLADRVTGHVVRPQAPRLQQPEQRHFEGEQRRLGVPGAVQLLRVRVERDIEAGADLVVGGGERGEGVVEFTAHAEPLRALTGEEEPGPVAEAAGVLYNGRGGNAGRQRPYALGEFFQALADDGRPAVPGGAGRGEGVADVGRGAAGAAVFQEGEQALGLGAQRRLALRREHPRPYTGGGGLGRFGGEFLVGGRGLLDDRVHIGAADAEGRDGGAAGVVGPGPVDGLGEQPYAARRPVDLVGRLGHVQRPRQDAVADGHHHLDDPGDTGGRLGVPDVGLDGSEPQRPVRRVLLAVGGEQRLRLDRVAEGGGRAVCLDRVDLGGGQARVLQRLPDHPFLGRAVRGGEAVGGAVLVDGAATDDGEHVMAEPAGVGQPLQQQDADALGHAGAVGGGGERAAAAVGRQAALGAERDEGVRGGHHGGTARKGERALAAAQRLGGQVERDQ</sequence>
<organism evidence="2 3">
    <name type="scientific">Streptomyces graminearus</name>
    <dbReference type="NCBI Taxonomy" id="284030"/>
    <lineage>
        <taxon>Bacteria</taxon>
        <taxon>Bacillati</taxon>
        <taxon>Actinomycetota</taxon>
        <taxon>Actinomycetes</taxon>
        <taxon>Kitasatosporales</taxon>
        <taxon>Streptomycetaceae</taxon>
        <taxon>Streptomyces</taxon>
    </lineage>
</organism>
<evidence type="ECO:0000313" key="3">
    <source>
        <dbReference type="Proteomes" id="UP001501721"/>
    </source>
</evidence>
<feature type="region of interest" description="Disordered" evidence="1">
    <location>
        <begin position="943"/>
        <end position="962"/>
    </location>
</feature>
<feature type="compositionally biased region" description="Basic and acidic residues" evidence="1">
    <location>
        <begin position="694"/>
        <end position="703"/>
    </location>
</feature>
<feature type="region of interest" description="Disordered" evidence="1">
    <location>
        <begin position="532"/>
        <end position="573"/>
    </location>
</feature>
<reference evidence="3" key="1">
    <citation type="journal article" date="2019" name="Int. J. Syst. Evol. Microbiol.">
        <title>The Global Catalogue of Microorganisms (GCM) 10K type strain sequencing project: providing services to taxonomists for standard genome sequencing and annotation.</title>
        <authorList>
            <consortium name="The Broad Institute Genomics Platform"/>
            <consortium name="The Broad Institute Genome Sequencing Center for Infectious Disease"/>
            <person name="Wu L."/>
            <person name="Ma J."/>
        </authorList>
    </citation>
    <scope>NUCLEOTIDE SEQUENCE [LARGE SCALE GENOMIC DNA]</scope>
    <source>
        <strain evidence="3">JCM 6923</strain>
    </source>
</reference>
<protein>
    <submittedName>
        <fullName evidence="2">Uncharacterized protein</fullName>
    </submittedName>
</protein>
<feature type="region of interest" description="Disordered" evidence="1">
    <location>
        <begin position="1479"/>
        <end position="1522"/>
    </location>
</feature>
<feature type="compositionally biased region" description="Basic and acidic residues" evidence="1">
    <location>
        <begin position="1327"/>
        <end position="1341"/>
    </location>
</feature>
<evidence type="ECO:0000313" key="2">
    <source>
        <dbReference type="EMBL" id="GAA2464826.1"/>
    </source>
</evidence>
<comment type="caution">
    <text evidence="2">The sequence shown here is derived from an EMBL/GenBank/DDBJ whole genome shotgun (WGS) entry which is preliminary data.</text>
</comment>
<feature type="compositionally biased region" description="Gly residues" evidence="1">
    <location>
        <begin position="1"/>
        <end position="17"/>
    </location>
</feature>
<accession>A0ABP5XSH9</accession>
<gene>
    <name evidence="2" type="ORF">GCM10010422_01630</name>
</gene>
<dbReference type="EMBL" id="BAAATL010000001">
    <property type="protein sequence ID" value="GAA2464826.1"/>
    <property type="molecule type" value="Genomic_DNA"/>
</dbReference>
<feature type="region of interest" description="Disordered" evidence="1">
    <location>
        <begin position="1327"/>
        <end position="1348"/>
    </location>
</feature>
<feature type="compositionally biased region" description="Basic and acidic residues" evidence="1">
    <location>
        <begin position="953"/>
        <end position="962"/>
    </location>
</feature>
<dbReference type="Proteomes" id="UP001501721">
    <property type="component" value="Unassembled WGS sequence"/>
</dbReference>
<keyword evidence="3" id="KW-1185">Reference proteome</keyword>
<proteinExistence type="predicted"/>
<feature type="region of interest" description="Disordered" evidence="1">
    <location>
        <begin position="670"/>
        <end position="741"/>
    </location>
</feature>
<feature type="region of interest" description="Disordered" evidence="1">
    <location>
        <begin position="273"/>
        <end position="335"/>
    </location>
</feature>
<feature type="compositionally biased region" description="Low complexity" evidence="1">
    <location>
        <begin position="306"/>
        <end position="320"/>
    </location>
</feature>